<reference evidence="2" key="1">
    <citation type="submission" date="2020-11" db="EMBL/GenBank/DDBJ databases">
        <authorList>
            <person name="Whitehead M."/>
        </authorList>
    </citation>
    <scope>NUCLEOTIDE SEQUENCE</scope>
    <source>
        <strain evidence="2">EGII</strain>
    </source>
</reference>
<proteinExistence type="predicted"/>
<dbReference type="EMBL" id="CAJHJT010000056">
    <property type="protein sequence ID" value="CAD7013422.1"/>
    <property type="molecule type" value="Genomic_DNA"/>
</dbReference>
<name>A0A811VH13_CERCA</name>
<evidence type="ECO:0000256" key="1">
    <source>
        <dbReference type="SAM" id="SignalP"/>
    </source>
</evidence>
<dbReference type="AlphaFoldDB" id="A0A811VH13"/>
<protein>
    <submittedName>
        <fullName evidence="2">(Mediterranean fruit fly) hypothetical protein</fullName>
    </submittedName>
</protein>
<feature type="signal peptide" evidence="1">
    <location>
        <begin position="1"/>
        <end position="26"/>
    </location>
</feature>
<evidence type="ECO:0000313" key="3">
    <source>
        <dbReference type="Proteomes" id="UP000606786"/>
    </source>
</evidence>
<sequence length="94" mass="9874">MCATGTHVFKNLAILVPICLPQFASAGFASTPLRAAAAIVTTLSEFIIITQPLGDLGVYVVHIYHHPIPGQHLGAAPYSRWSLFWDGGGADGGT</sequence>
<feature type="chain" id="PRO_5032768299" evidence="1">
    <location>
        <begin position="27"/>
        <end position="94"/>
    </location>
</feature>
<comment type="caution">
    <text evidence="2">The sequence shown here is derived from an EMBL/GenBank/DDBJ whole genome shotgun (WGS) entry which is preliminary data.</text>
</comment>
<keyword evidence="1" id="KW-0732">Signal</keyword>
<evidence type="ECO:0000313" key="2">
    <source>
        <dbReference type="EMBL" id="CAD7013422.1"/>
    </source>
</evidence>
<organism evidence="2 3">
    <name type="scientific">Ceratitis capitata</name>
    <name type="common">Mediterranean fruit fly</name>
    <name type="synonym">Tephritis capitata</name>
    <dbReference type="NCBI Taxonomy" id="7213"/>
    <lineage>
        <taxon>Eukaryota</taxon>
        <taxon>Metazoa</taxon>
        <taxon>Ecdysozoa</taxon>
        <taxon>Arthropoda</taxon>
        <taxon>Hexapoda</taxon>
        <taxon>Insecta</taxon>
        <taxon>Pterygota</taxon>
        <taxon>Neoptera</taxon>
        <taxon>Endopterygota</taxon>
        <taxon>Diptera</taxon>
        <taxon>Brachycera</taxon>
        <taxon>Muscomorpha</taxon>
        <taxon>Tephritoidea</taxon>
        <taxon>Tephritidae</taxon>
        <taxon>Ceratitis</taxon>
        <taxon>Ceratitis</taxon>
    </lineage>
</organism>
<keyword evidence="3" id="KW-1185">Reference proteome</keyword>
<gene>
    <name evidence="2" type="ORF">CCAP1982_LOCUS21486</name>
</gene>
<accession>A0A811VH13</accession>
<dbReference type="Proteomes" id="UP000606786">
    <property type="component" value="Unassembled WGS sequence"/>
</dbReference>